<keyword evidence="5" id="KW-0444">Lipid biosynthesis</keyword>
<sequence length="330" mass="36804">MKRIFHSLVGLVRSPVSATLPQIASRLYLTWFILWSFPQTQTHILVTCLVISWSITEIIRYSFFGLKEALGFAPSWLLWLRNLKCIGVGMPNKWNFSFDVFYAAILALGIYVPGSPHMYGYMLGQRKKALSKSKKEHTQEAIEAYTDITNRDLANESSLAVAVNNLIALKGPKDVSDGLQKLDRLKEKDSHNFQLAHGLNLKLSPKQREAVYANRVLLLLHANRLDQARELVAALSDMFADSVMPVLLQAAVFVRENKAVRAEEVLGQFAEKFPDKSKVVLLARAQVAAAAGHPQIAAESLAKMDNSTYRVEAGIGPPSLINFENRQLAD</sequence>
<dbReference type="PANTHER" id="PTHR14094">
    <property type="entry name" value="SIGNAL RECOGNITION PARTICLE 72"/>
    <property type="match status" value="1"/>
</dbReference>
<name>A0A8J4R9K7_9ROSI</name>
<evidence type="ECO:0000313" key="15">
    <source>
        <dbReference type="Proteomes" id="UP000737018"/>
    </source>
</evidence>
<comment type="subcellular location">
    <subcellularLocation>
        <location evidence="1">Membrane</location>
        <topology evidence="1">Multi-pass membrane protein</topology>
    </subcellularLocation>
</comment>
<dbReference type="Pfam" id="PF04387">
    <property type="entry name" value="PTPLA"/>
    <property type="match status" value="2"/>
</dbReference>
<dbReference type="GO" id="GO:0006614">
    <property type="term" value="P:SRP-dependent cotranslational protein targeting to membrane"/>
    <property type="evidence" value="ECO:0007669"/>
    <property type="project" value="InterPro"/>
</dbReference>
<evidence type="ECO:0000256" key="12">
    <source>
        <dbReference type="ARBA" id="ARBA00023239"/>
    </source>
</evidence>
<protein>
    <recommendedName>
        <fullName evidence="4">very-long-chain (3R)-3-hydroxyacyl-CoA dehydratase</fullName>
        <ecNumber evidence="4">4.2.1.134</ecNumber>
    </recommendedName>
</protein>
<dbReference type="GO" id="GO:0016020">
    <property type="term" value="C:membrane"/>
    <property type="evidence" value="ECO:0007669"/>
    <property type="project" value="UniProtKB-SubCell"/>
</dbReference>
<evidence type="ECO:0000256" key="9">
    <source>
        <dbReference type="ARBA" id="ARBA00023098"/>
    </source>
</evidence>
<feature type="transmembrane region" description="Helical" evidence="13">
    <location>
        <begin position="58"/>
        <end position="80"/>
    </location>
</feature>
<keyword evidence="8 13" id="KW-1133">Transmembrane helix</keyword>
<comment type="caution">
    <text evidence="14">The sequence shown here is derived from an EMBL/GenBank/DDBJ whole genome shotgun (WGS) entry which is preliminary data.</text>
</comment>
<dbReference type="GO" id="GO:0043022">
    <property type="term" value="F:ribosome binding"/>
    <property type="evidence" value="ECO:0007669"/>
    <property type="project" value="TreeGrafter"/>
</dbReference>
<dbReference type="GO" id="GO:0006633">
    <property type="term" value="P:fatty acid biosynthetic process"/>
    <property type="evidence" value="ECO:0007669"/>
    <property type="project" value="UniProtKB-UniPathway"/>
</dbReference>
<evidence type="ECO:0000256" key="1">
    <source>
        <dbReference type="ARBA" id="ARBA00004141"/>
    </source>
</evidence>
<dbReference type="AlphaFoldDB" id="A0A8J4R9K7"/>
<organism evidence="14 15">
    <name type="scientific">Castanea mollissima</name>
    <name type="common">Chinese chestnut</name>
    <dbReference type="NCBI Taxonomy" id="60419"/>
    <lineage>
        <taxon>Eukaryota</taxon>
        <taxon>Viridiplantae</taxon>
        <taxon>Streptophyta</taxon>
        <taxon>Embryophyta</taxon>
        <taxon>Tracheophyta</taxon>
        <taxon>Spermatophyta</taxon>
        <taxon>Magnoliopsida</taxon>
        <taxon>eudicotyledons</taxon>
        <taxon>Gunneridae</taxon>
        <taxon>Pentapetalae</taxon>
        <taxon>rosids</taxon>
        <taxon>fabids</taxon>
        <taxon>Fagales</taxon>
        <taxon>Fagaceae</taxon>
        <taxon>Castanea</taxon>
    </lineage>
</organism>
<proteinExistence type="inferred from homology"/>
<accession>A0A8J4R9K7</accession>
<evidence type="ECO:0000256" key="11">
    <source>
        <dbReference type="ARBA" id="ARBA00023160"/>
    </source>
</evidence>
<dbReference type="PANTHER" id="PTHR14094:SF9">
    <property type="entry name" value="SIGNAL RECOGNITION PARTICLE SUBUNIT SRP72"/>
    <property type="match status" value="1"/>
</dbReference>
<evidence type="ECO:0000256" key="5">
    <source>
        <dbReference type="ARBA" id="ARBA00022516"/>
    </source>
</evidence>
<keyword evidence="11" id="KW-0275">Fatty acid biosynthesis</keyword>
<reference evidence="14" key="1">
    <citation type="submission" date="2020-03" db="EMBL/GenBank/DDBJ databases">
        <title>Castanea mollissima Vanexum genome sequencing.</title>
        <authorList>
            <person name="Staton M."/>
        </authorList>
    </citation>
    <scope>NUCLEOTIDE SEQUENCE</scope>
    <source>
        <tissue evidence="14">Leaf</tissue>
    </source>
</reference>
<evidence type="ECO:0000256" key="8">
    <source>
        <dbReference type="ARBA" id="ARBA00022989"/>
    </source>
</evidence>
<dbReference type="EMBL" id="JRKL02000788">
    <property type="protein sequence ID" value="KAF3968302.1"/>
    <property type="molecule type" value="Genomic_DNA"/>
</dbReference>
<dbReference type="EC" id="4.2.1.134" evidence="4"/>
<dbReference type="InterPro" id="IPR007482">
    <property type="entry name" value="Tyr_Pase-like_PTPLA"/>
</dbReference>
<evidence type="ECO:0000256" key="10">
    <source>
        <dbReference type="ARBA" id="ARBA00023136"/>
    </source>
</evidence>
<dbReference type="InterPro" id="IPR026270">
    <property type="entry name" value="SRP72"/>
</dbReference>
<evidence type="ECO:0000313" key="14">
    <source>
        <dbReference type="EMBL" id="KAF3968302.1"/>
    </source>
</evidence>
<keyword evidence="7" id="KW-0276">Fatty acid metabolism</keyword>
<keyword evidence="9" id="KW-0443">Lipid metabolism</keyword>
<dbReference type="GO" id="GO:0008312">
    <property type="term" value="F:7S RNA binding"/>
    <property type="evidence" value="ECO:0007669"/>
    <property type="project" value="TreeGrafter"/>
</dbReference>
<keyword evidence="6 13" id="KW-0812">Transmembrane</keyword>
<dbReference type="Proteomes" id="UP000737018">
    <property type="component" value="Unassembled WGS sequence"/>
</dbReference>
<feature type="transmembrane region" description="Helical" evidence="13">
    <location>
        <begin position="100"/>
        <end position="124"/>
    </location>
</feature>
<evidence type="ECO:0000256" key="4">
    <source>
        <dbReference type="ARBA" id="ARBA00013122"/>
    </source>
</evidence>
<evidence type="ECO:0000256" key="6">
    <source>
        <dbReference type="ARBA" id="ARBA00022692"/>
    </source>
</evidence>
<gene>
    <name evidence="14" type="ORF">CMV_007797</name>
</gene>
<comment type="pathway">
    <text evidence="2">Lipid metabolism; fatty acid biosynthesis.</text>
</comment>
<evidence type="ECO:0000256" key="7">
    <source>
        <dbReference type="ARBA" id="ARBA00022832"/>
    </source>
</evidence>
<dbReference type="GO" id="GO:0102158">
    <property type="term" value="F:very-long-chain (3R)-3-hydroxyacyl-CoA dehydratase activity"/>
    <property type="evidence" value="ECO:0007669"/>
    <property type="project" value="UniProtKB-EC"/>
</dbReference>
<feature type="transmembrane region" description="Helical" evidence="13">
    <location>
        <begin position="28"/>
        <end position="51"/>
    </location>
</feature>
<keyword evidence="15" id="KW-1185">Reference proteome</keyword>
<comment type="similarity">
    <text evidence="3">Belongs to the very long-chain fatty acids dehydratase HACD family.</text>
</comment>
<evidence type="ECO:0000256" key="13">
    <source>
        <dbReference type="SAM" id="Phobius"/>
    </source>
</evidence>
<dbReference type="GO" id="GO:0005786">
    <property type="term" value="C:signal recognition particle, endoplasmic reticulum targeting"/>
    <property type="evidence" value="ECO:0007669"/>
    <property type="project" value="TreeGrafter"/>
</dbReference>
<evidence type="ECO:0000256" key="2">
    <source>
        <dbReference type="ARBA" id="ARBA00005194"/>
    </source>
</evidence>
<dbReference type="OrthoDB" id="5421607at2759"/>
<dbReference type="UniPathway" id="UPA00094"/>
<keyword evidence="12" id="KW-0456">Lyase</keyword>
<keyword evidence="10 13" id="KW-0472">Membrane</keyword>
<evidence type="ECO:0000256" key="3">
    <source>
        <dbReference type="ARBA" id="ARBA00007811"/>
    </source>
</evidence>